<comment type="caution">
    <text evidence="1">The sequence shown here is derived from an EMBL/GenBank/DDBJ whole genome shotgun (WGS) entry which is preliminary data.</text>
</comment>
<evidence type="ECO:0000313" key="4">
    <source>
        <dbReference type="Proteomes" id="UP000442469"/>
    </source>
</evidence>
<sequence length="134" mass="15354">MIPETDENLLNEPLVDQPMPSLTWQIDLGRGRIAGKTDGLDAIKQAVFKVFQTDRFWYDIYSFDYGHELTLLLGSSPVFARSEANRMIREALLPDDRIDSLENVEVEVDGDRLIIRFTVVTAYGSFEQEVRRSV</sequence>
<evidence type="ECO:0000313" key="2">
    <source>
        <dbReference type="EMBL" id="MUG21120.1"/>
    </source>
</evidence>
<proteinExistence type="predicted"/>
<dbReference type="Proteomes" id="UP000029278">
    <property type="component" value="Unassembled WGS sequence"/>
</dbReference>
<dbReference type="Proteomes" id="UP000442469">
    <property type="component" value="Unassembled WGS sequence"/>
</dbReference>
<dbReference type="OrthoDB" id="89089at2"/>
<dbReference type="Pfam" id="PF10934">
    <property type="entry name" value="Sheath_initiator"/>
    <property type="match status" value="1"/>
</dbReference>
<dbReference type="AlphaFoldDB" id="A0A090YR66"/>
<dbReference type="EMBL" id="JMQA01000047">
    <property type="protein sequence ID" value="KFM94565.1"/>
    <property type="molecule type" value="Genomic_DNA"/>
</dbReference>
<dbReference type="SUPFAM" id="SSF160719">
    <property type="entry name" value="gpW/gp25-like"/>
    <property type="match status" value="1"/>
</dbReference>
<dbReference type="GeneID" id="77010748"/>
<organism evidence="1 3">
    <name type="scientific">Paenibacillus macerans</name>
    <name type="common">Bacillus macerans</name>
    <dbReference type="NCBI Taxonomy" id="44252"/>
    <lineage>
        <taxon>Bacteria</taxon>
        <taxon>Bacillati</taxon>
        <taxon>Bacillota</taxon>
        <taxon>Bacilli</taxon>
        <taxon>Bacillales</taxon>
        <taxon>Paenibacillaceae</taxon>
        <taxon>Paenibacillus</taxon>
    </lineage>
</organism>
<dbReference type="RefSeq" id="WP_036618721.1">
    <property type="nucleotide sequence ID" value="NZ_BGML01000004.1"/>
</dbReference>
<evidence type="ECO:0000313" key="1">
    <source>
        <dbReference type="EMBL" id="KFM94565.1"/>
    </source>
</evidence>
<name>A0A090YR66_PAEMA</name>
<protein>
    <submittedName>
        <fullName evidence="2">DUF2634 domain-containing protein</fullName>
    </submittedName>
</protein>
<dbReference type="HOGENOM" id="CLU_141574_2_1_9"/>
<reference evidence="1 3" key="1">
    <citation type="submission" date="2014-04" db="EMBL/GenBank/DDBJ databases">
        <authorList>
            <person name="Bishop-Lilly K.A."/>
            <person name="Broomall S.M."/>
            <person name="Chain P.S."/>
            <person name="Chertkov O."/>
            <person name="Coyne S.R."/>
            <person name="Daligault H.E."/>
            <person name="Davenport K.W."/>
            <person name="Erkkila T."/>
            <person name="Frey K.G."/>
            <person name="Gibbons H.S."/>
            <person name="Gu W."/>
            <person name="Jaissle J."/>
            <person name="Johnson S.L."/>
            <person name="Koroleva G.I."/>
            <person name="Ladner J.T."/>
            <person name="Lo C.-C."/>
            <person name="Minogue T.D."/>
            <person name="Munk C."/>
            <person name="Palacios G.F."/>
            <person name="Redden C.L."/>
            <person name="Rosenzweig C.N."/>
            <person name="Scholz M.B."/>
            <person name="Teshima H."/>
            <person name="Xu Y."/>
        </authorList>
    </citation>
    <scope>NUCLEOTIDE SEQUENCE [LARGE SCALE GENOMIC DNA]</scope>
    <source>
        <strain evidence="1 3">8244</strain>
    </source>
</reference>
<dbReference type="EMBL" id="WNZZ01000001">
    <property type="protein sequence ID" value="MUG21120.1"/>
    <property type="molecule type" value="Genomic_DNA"/>
</dbReference>
<dbReference type="InterPro" id="IPR020288">
    <property type="entry name" value="Sheath_initiator"/>
</dbReference>
<dbReference type="PATRIC" id="fig|44252.3.peg.5658"/>
<evidence type="ECO:0000313" key="3">
    <source>
        <dbReference type="Proteomes" id="UP000029278"/>
    </source>
</evidence>
<keyword evidence="3" id="KW-1185">Reference proteome</keyword>
<reference evidence="2 4" key="2">
    <citation type="submission" date="2019-11" db="EMBL/GenBank/DDBJ databases">
        <title>Draft genome sequences of five Paenibacillus species of dairy origin.</title>
        <authorList>
            <person name="Olajide A.M."/>
            <person name="Chen S."/>
            <person name="Lapointe G."/>
        </authorList>
    </citation>
    <scope>NUCLEOTIDE SEQUENCE [LARGE SCALE GENOMIC DNA]</scope>
    <source>
        <strain evidence="2 4">3CT49</strain>
    </source>
</reference>
<dbReference type="STRING" id="44252.DJ90_1376"/>
<accession>A0A090YR66</accession>
<gene>
    <name evidence="1" type="ORF">DJ90_1376</name>
    <name evidence="2" type="ORF">GNQ08_01560</name>
</gene>